<dbReference type="STRING" id="1314782.A0A165JVN0"/>
<organism evidence="2 3">
    <name type="scientific">Neolentinus lepideus HHB14362 ss-1</name>
    <dbReference type="NCBI Taxonomy" id="1314782"/>
    <lineage>
        <taxon>Eukaryota</taxon>
        <taxon>Fungi</taxon>
        <taxon>Dikarya</taxon>
        <taxon>Basidiomycota</taxon>
        <taxon>Agaricomycotina</taxon>
        <taxon>Agaricomycetes</taxon>
        <taxon>Gloeophyllales</taxon>
        <taxon>Gloeophyllaceae</taxon>
        <taxon>Neolentinus</taxon>
    </lineage>
</organism>
<feature type="non-terminal residue" evidence="2">
    <location>
        <position position="295"/>
    </location>
</feature>
<protein>
    <submittedName>
        <fullName evidence="2">Uncharacterized protein</fullName>
    </submittedName>
</protein>
<dbReference type="EMBL" id="KV425847">
    <property type="protein sequence ID" value="KZT14720.1"/>
    <property type="molecule type" value="Genomic_DNA"/>
</dbReference>
<reference evidence="2 3" key="1">
    <citation type="journal article" date="2016" name="Mol. Biol. Evol.">
        <title>Comparative Genomics of Early-Diverging Mushroom-Forming Fungi Provides Insights into the Origins of Lignocellulose Decay Capabilities.</title>
        <authorList>
            <person name="Nagy L.G."/>
            <person name="Riley R."/>
            <person name="Tritt A."/>
            <person name="Adam C."/>
            <person name="Daum C."/>
            <person name="Floudas D."/>
            <person name="Sun H."/>
            <person name="Yadav J.S."/>
            <person name="Pangilinan J."/>
            <person name="Larsson K.H."/>
            <person name="Matsuura K."/>
            <person name="Barry K."/>
            <person name="Labutti K."/>
            <person name="Kuo R."/>
            <person name="Ohm R.A."/>
            <person name="Bhattacharya S.S."/>
            <person name="Shirouzu T."/>
            <person name="Yoshinaga Y."/>
            <person name="Martin F.M."/>
            <person name="Grigoriev I.V."/>
            <person name="Hibbett D.S."/>
        </authorList>
    </citation>
    <scope>NUCLEOTIDE SEQUENCE [LARGE SCALE GENOMIC DNA]</scope>
    <source>
        <strain evidence="2 3">HHB14362 ss-1</strain>
    </source>
</reference>
<feature type="non-terminal residue" evidence="2">
    <location>
        <position position="1"/>
    </location>
</feature>
<dbReference type="InParanoid" id="A0A165JVN0"/>
<name>A0A165JVN0_9AGAM</name>
<evidence type="ECO:0000313" key="3">
    <source>
        <dbReference type="Proteomes" id="UP000076761"/>
    </source>
</evidence>
<sequence length="295" mass="32152">QLLAEKFEKEDAAAITKVDEKILIRGTKRAVVTSDAEKESTSSPSRISSRTEDGPARTRIIGTTPDVKSLAGDIVISDGDDAPVVRVHHSDKKKGTDEDPDDLPHVSGAQSDDDADVPLVRPGGQSPVGDTGEDENTKDNADALTPQAGAGVQNTQVQPVDAVWEIVTADPLLADTYKDLPLLQRSDGQVSFSAWGEHIACHNFPTCQGEDLCEHRRASMDYIKSAIVFQRKDIRMDSNRIHPAICVSLIAVTECYLIRPVQFGNYLQKTIYGVLHTVEWERFTTVACQAFNAIG</sequence>
<dbReference type="OrthoDB" id="3067694at2759"/>
<feature type="region of interest" description="Disordered" evidence="1">
    <location>
        <begin position="81"/>
        <end position="154"/>
    </location>
</feature>
<proteinExistence type="predicted"/>
<feature type="region of interest" description="Disordered" evidence="1">
    <location>
        <begin position="28"/>
        <end position="68"/>
    </location>
</feature>
<gene>
    <name evidence="2" type="ORF">NEOLEDRAFT_1152887</name>
</gene>
<keyword evidence="3" id="KW-1185">Reference proteome</keyword>
<dbReference type="AlphaFoldDB" id="A0A165JVN0"/>
<evidence type="ECO:0000256" key="1">
    <source>
        <dbReference type="SAM" id="MobiDB-lite"/>
    </source>
</evidence>
<evidence type="ECO:0000313" key="2">
    <source>
        <dbReference type="EMBL" id="KZT14720.1"/>
    </source>
</evidence>
<dbReference type="Proteomes" id="UP000076761">
    <property type="component" value="Unassembled WGS sequence"/>
</dbReference>
<accession>A0A165JVN0</accession>